<keyword evidence="9" id="KW-0694">RNA-binding</keyword>
<evidence type="ECO:0000256" key="9">
    <source>
        <dbReference type="ARBA" id="ARBA00022884"/>
    </source>
</evidence>
<reference evidence="17" key="1">
    <citation type="submission" date="2016-10" db="EMBL/GenBank/DDBJ databases">
        <authorList>
            <person name="Varghese N."/>
            <person name="Submissions S."/>
        </authorList>
    </citation>
    <scope>NUCLEOTIDE SEQUENCE [LARGE SCALE GENOMIC DNA]</scope>
    <source>
        <strain evidence="17">CGMCC 1.10121</strain>
    </source>
</reference>
<evidence type="ECO:0000256" key="14">
    <source>
        <dbReference type="ARBA" id="ARBA00082665"/>
    </source>
</evidence>
<evidence type="ECO:0000256" key="6">
    <source>
        <dbReference type="ARBA" id="ARBA00022679"/>
    </source>
</evidence>
<accession>A0A1H8QTD1</accession>
<comment type="similarity">
    <text evidence="12">Belongs to the methyltransferase superfamily. Trm-G10 family.</text>
</comment>
<dbReference type="Pfam" id="PF01170">
    <property type="entry name" value="UPF0020"/>
    <property type="match status" value="1"/>
</dbReference>
<evidence type="ECO:0000256" key="2">
    <source>
        <dbReference type="ARBA" id="ARBA00011245"/>
    </source>
</evidence>
<dbReference type="SUPFAM" id="SSF53335">
    <property type="entry name" value="S-adenosyl-L-methionine-dependent methyltransferases"/>
    <property type="match status" value="1"/>
</dbReference>
<evidence type="ECO:0000313" key="16">
    <source>
        <dbReference type="EMBL" id="SEO57114.1"/>
    </source>
</evidence>
<keyword evidence="4" id="KW-0820">tRNA-binding</keyword>
<dbReference type="CDD" id="cd02440">
    <property type="entry name" value="AdoMet_MTases"/>
    <property type="match status" value="1"/>
</dbReference>
<keyword evidence="3" id="KW-0963">Cytoplasm</keyword>
<dbReference type="GO" id="GO:0030488">
    <property type="term" value="P:tRNA methylation"/>
    <property type="evidence" value="ECO:0007669"/>
    <property type="project" value="TreeGrafter"/>
</dbReference>
<dbReference type="GO" id="GO:0005737">
    <property type="term" value="C:cytoplasm"/>
    <property type="evidence" value="ECO:0007669"/>
    <property type="project" value="UniProtKB-SubCell"/>
</dbReference>
<comment type="function">
    <text evidence="11">Catalyzes the adenosylmethionine-dependent methylation of the exocyclic amino group (N(2)) of guanosine at position 10 of various tRNAs. Acts via a two-step process that leads to the formation of either N(2)-monomethyl (m(2)G) or N(2)-dimethylguanosine (m(2)(2)G).</text>
</comment>
<dbReference type="EC" id="2.1.1.213" evidence="13"/>
<evidence type="ECO:0000259" key="15">
    <source>
        <dbReference type="Pfam" id="PF01170"/>
    </source>
</evidence>
<dbReference type="GO" id="GO:0160101">
    <property type="term" value="F:tRNA (guanine(10)-N2)-dimethyltransferase activity"/>
    <property type="evidence" value="ECO:0007669"/>
    <property type="project" value="UniProtKB-EC"/>
</dbReference>
<dbReference type="FunFam" id="3.40.50.150:FF:000251">
    <property type="entry name" value="Putative RNA methylase"/>
    <property type="match status" value="1"/>
</dbReference>
<dbReference type="GO" id="GO:0000049">
    <property type="term" value="F:tRNA binding"/>
    <property type="evidence" value="ECO:0007669"/>
    <property type="project" value="UniProtKB-KW"/>
</dbReference>
<name>A0A1H8QTD1_9EURY</name>
<dbReference type="Gene3D" id="3.30.2130.30">
    <property type="match status" value="1"/>
</dbReference>
<keyword evidence="7" id="KW-0949">S-adenosyl-L-methionine</keyword>
<dbReference type="PROSITE" id="PS01261">
    <property type="entry name" value="UPF0020"/>
    <property type="match status" value="1"/>
</dbReference>
<comment type="catalytic activity">
    <reaction evidence="10">
        <text>guanosine(10) in tRNA + 2 S-adenosyl-L-methionine = N(2)-dimethylguanosine(10) in tRNA + 2 S-adenosyl-L-homocysteine + 2 H(+)</text>
        <dbReference type="Rhea" id="RHEA:43124"/>
        <dbReference type="Rhea" id="RHEA-COMP:10355"/>
        <dbReference type="Rhea" id="RHEA-COMP:10358"/>
        <dbReference type="ChEBI" id="CHEBI:15378"/>
        <dbReference type="ChEBI" id="CHEBI:57856"/>
        <dbReference type="ChEBI" id="CHEBI:59789"/>
        <dbReference type="ChEBI" id="CHEBI:74269"/>
        <dbReference type="ChEBI" id="CHEBI:74513"/>
        <dbReference type="EC" id="2.1.1.213"/>
    </reaction>
</comment>
<evidence type="ECO:0000256" key="4">
    <source>
        <dbReference type="ARBA" id="ARBA00022555"/>
    </source>
</evidence>
<evidence type="ECO:0000256" key="12">
    <source>
        <dbReference type="ARBA" id="ARBA00061338"/>
    </source>
</evidence>
<evidence type="ECO:0000256" key="11">
    <source>
        <dbReference type="ARBA" id="ARBA00054380"/>
    </source>
</evidence>
<evidence type="ECO:0000313" key="17">
    <source>
        <dbReference type="Proteomes" id="UP000199126"/>
    </source>
</evidence>
<evidence type="ECO:0000256" key="7">
    <source>
        <dbReference type="ARBA" id="ARBA00022691"/>
    </source>
</evidence>
<dbReference type="PANTHER" id="PTHR14911:SF21">
    <property type="entry name" value="N2-METHYLGUANOSINE TRNA METHYLTRANSFERASE"/>
    <property type="match status" value="1"/>
</dbReference>
<dbReference type="InterPro" id="IPR053943">
    <property type="entry name" value="RlmKL-like_Mtase_CS"/>
</dbReference>
<gene>
    <name evidence="16" type="ORF">SAMN04487948_103285</name>
</gene>
<evidence type="ECO:0000256" key="1">
    <source>
        <dbReference type="ARBA" id="ARBA00004496"/>
    </source>
</evidence>
<dbReference type="InterPro" id="IPR029063">
    <property type="entry name" value="SAM-dependent_MTases_sf"/>
</dbReference>
<dbReference type="Gene3D" id="3.40.50.150">
    <property type="entry name" value="Vaccinia Virus protein VP39"/>
    <property type="match status" value="1"/>
</dbReference>
<feature type="domain" description="Ribosomal RNA large subunit methyltransferase K/L-like methyltransferase" evidence="15">
    <location>
        <begin position="199"/>
        <end position="363"/>
    </location>
</feature>
<evidence type="ECO:0000256" key="5">
    <source>
        <dbReference type="ARBA" id="ARBA00022603"/>
    </source>
</evidence>
<evidence type="ECO:0000256" key="13">
    <source>
        <dbReference type="ARBA" id="ARBA00066936"/>
    </source>
</evidence>
<keyword evidence="5 16" id="KW-0489">Methyltransferase</keyword>
<comment type="subcellular location">
    <subcellularLocation>
        <location evidence="1">Cytoplasm</location>
    </subcellularLocation>
</comment>
<evidence type="ECO:0000256" key="8">
    <source>
        <dbReference type="ARBA" id="ARBA00022694"/>
    </source>
</evidence>
<dbReference type="SUPFAM" id="SSF143437">
    <property type="entry name" value="THUMP domain-like"/>
    <property type="match status" value="1"/>
</dbReference>
<comment type="subunit">
    <text evidence="2">Monomer.</text>
</comment>
<proteinExistence type="inferred from homology"/>
<evidence type="ECO:0000256" key="10">
    <source>
        <dbReference type="ARBA" id="ARBA00051883"/>
    </source>
</evidence>
<dbReference type="AlphaFoldDB" id="A0A1H8QTD1"/>
<dbReference type="CDD" id="cd11715">
    <property type="entry name" value="THUMP_AdoMetMT"/>
    <property type="match status" value="1"/>
</dbReference>
<keyword evidence="6 16" id="KW-0808">Transferase</keyword>
<dbReference type="EMBL" id="FODV01000003">
    <property type="protein sequence ID" value="SEO57114.1"/>
    <property type="molecule type" value="Genomic_DNA"/>
</dbReference>
<sequence length="371" mass="39442">MTKRLGRGRTTSSPCLEALVSLDGWYRVATATVGVGILIPVDRHTASVYCLELAGEDDAFAACEAASAADAVDVVAPGLATARGISPDRLRTLAYTHRASELVGHTDADVDSARHLLEAATVDRRGSVAVRARDVHGKTGVSTQAAERTLGSVLVDRGFSVDLDDPDHVLRALFSDDVCLLGWLEVESVRDFGDRKPTDRPFFQPGSMAPLDARAFVNIAGAKPGATILDPMCGTGGVLLEAALVGARVVGADAQWKMARGSQTNFEALTPEATWDVLRGDATSLALRDDSVDGVVFDAPYGRQSKIARHELADLVAGALAEAARVAPRAVVVADRSWEDAAVDAGWEVDHLFERRVHGSLTRYVHVLTRA</sequence>
<evidence type="ECO:0000256" key="3">
    <source>
        <dbReference type="ARBA" id="ARBA00022490"/>
    </source>
</evidence>
<keyword evidence="17" id="KW-1185">Reference proteome</keyword>
<dbReference type="InterPro" id="IPR000241">
    <property type="entry name" value="RlmKL-like_Mtase"/>
</dbReference>
<organism evidence="16 17">
    <name type="scientific">Halogranum amylolyticum</name>
    <dbReference type="NCBI Taxonomy" id="660520"/>
    <lineage>
        <taxon>Archaea</taxon>
        <taxon>Methanobacteriati</taxon>
        <taxon>Methanobacteriota</taxon>
        <taxon>Stenosarchaea group</taxon>
        <taxon>Halobacteria</taxon>
        <taxon>Halobacteriales</taxon>
        <taxon>Haloferacaceae</taxon>
    </lineage>
</organism>
<dbReference type="PANTHER" id="PTHR14911">
    <property type="entry name" value="THUMP DOMAIN-CONTAINING"/>
    <property type="match status" value="1"/>
</dbReference>
<dbReference type="Proteomes" id="UP000199126">
    <property type="component" value="Unassembled WGS sequence"/>
</dbReference>
<keyword evidence="8" id="KW-0819">tRNA processing</keyword>
<protein>
    <recommendedName>
        <fullName evidence="13">tRNA (guanine(10)-N(2))-dimethyltransferase</fullName>
        <ecNumber evidence="13">2.1.1.213</ecNumber>
    </recommendedName>
    <alternativeName>
        <fullName evidence="14">tRNA:G10 dimethyltransferase</fullName>
    </alternativeName>
</protein>